<protein>
    <submittedName>
        <fullName evidence="2">Uncharacterized protein</fullName>
    </submittedName>
</protein>
<dbReference type="InParanoid" id="B4MZ43"/>
<proteinExistence type="predicted"/>
<evidence type="ECO:0000313" key="2">
    <source>
        <dbReference type="EMBL" id="EDW77439.2"/>
    </source>
</evidence>
<dbReference type="AlphaFoldDB" id="B4MZ43"/>
<name>B4MZ43_DROWI</name>
<accession>B4MZ43</accession>
<dbReference type="OrthoDB" id="7883432at2759"/>
<reference evidence="2 3" key="1">
    <citation type="journal article" date="2007" name="Nature">
        <title>Evolution of genes and genomes on the Drosophila phylogeny.</title>
        <authorList>
            <consortium name="Drosophila 12 Genomes Consortium"/>
            <person name="Clark A.G."/>
            <person name="Eisen M.B."/>
            <person name="Smith D.R."/>
            <person name="Bergman C.M."/>
            <person name="Oliver B."/>
            <person name="Markow T.A."/>
            <person name="Kaufman T.C."/>
            <person name="Kellis M."/>
            <person name="Gelbart W."/>
            <person name="Iyer V.N."/>
            <person name="Pollard D.A."/>
            <person name="Sackton T.B."/>
            <person name="Larracuente A.M."/>
            <person name="Singh N.D."/>
            <person name="Abad J.P."/>
            <person name="Abt D.N."/>
            <person name="Adryan B."/>
            <person name="Aguade M."/>
            <person name="Akashi H."/>
            <person name="Anderson W.W."/>
            <person name="Aquadro C.F."/>
            <person name="Ardell D.H."/>
            <person name="Arguello R."/>
            <person name="Artieri C.G."/>
            <person name="Barbash D.A."/>
            <person name="Barker D."/>
            <person name="Barsanti P."/>
            <person name="Batterham P."/>
            <person name="Batzoglou S."/>
            <person name="Begun D."/>
            <person name="Bhutkar A."/>
            <person name="Blanco E."/>
            <person name="Bosak S.A."/>
            <person name="Bradley R.K."/>
            <person name="Brand A.D."/>
            <person name="Brent M.R."/>
            <person name="Brooks A.N."/>
            <person name="Brown R.H."/>
            <person name="Butlin R.K."/>
            <person name="Caggese C."/>
            <person name="Calvi B.R."/>
            <person name="Bernardo de Carvalho A."/>
            <person name="Caspi A."/>
            <person name="Castrezana S."/>
            <person name="Celniker S.E."/>
            <person name="Chang J.L."/>
            <person name="Chapple C."/>
            <person name="Chatterji S."/>
            <person name="Chinwalla A."/>
            <person name="Civetta A."/>
            <person name="Clifton S.W."/>
            <person name="Comeron J.M."/>
            <person name="Costello J.C."/>
            <person name="Coyne J.A."/>
            <person name="Daub J."/>
            <person name="David R.G."/>
            <person name="Delcher A.L."/>
            <person name="Delehaunty K."/>
            <person name="Do C.B."/>
            <person name="Ebling H."/>
            <person name="Edwards K."/>
            <person name="Eickbush T."/>
            <person name="Evans J.D."/>
            <person name="Filipski A."/>
            <person name="Findeiss S."/>
            <person name="Freyhult E."/>
            <person name="Fulton L."/>
            <person name="Fulton R."/>
            <person name="Garcia A.C."/>
            <person name="Gardiner A."/>
            <person name="Garfield D.A."/>
            <person name="Garvin B.E."/>
            <person name="Gibson G."/>
            <person name="Gilbert D."/>
            <person name="Gnerre S."/>
            <person name="Godfrey J."/>
            <person name="Good R."/>
            <person name="Gotea V."/>
            <person name="Gravely B."/>
            <person name="Greenberg A.J."/>
            <person name="Griffiths-Jones S."/>
            <person name="Gross S."/>
            <person name="Guigo R."/>
            <person name="Gustafson E.A."/>
            <person name="Haerty W."/>
            <person name="Hahn M.W."/>
            <person name="Halligan D.L."/>
            <person name="Halpern A.L."/>
            <person name="Halter G.M."/>
            <person name="Han M.V."/>
            <person name="Heger A."/>
            <person name="Hillier L."/>
            <person name="Hinrichs A.S."/>
            <person name="Holmes I."/>
            <person name="Hoskins R.A."/>
            <person name="Hubisz M.J."/>
            <person name="Hultmark D."/>
            <person name="Huntley M.A."/>
            <person name="Jaffe D.B."/>
            <person name="Jagadeeshan S."/>
            <person name="Jeck W.R."/>
            <person name="Johnson J."/>
            <person name="Jones C.D."/>
            <person name="Jordan W.C."/>
            <person name="Karpen G.H."/>
            <person name="Kataoka E."/>
            <person name="Keightley P.D."/>
            <person name="Kheradpour P."/>
            <person name="Kirkness E.F."/>
            <person name="Koerich L.B."/>
            <person name="Kristiansen K."/>
            <person name="Kudrna D."/>
            <person name="Kulathinal R.J."/>
            <person name="Kumar S."/>
            <person name="Kwok R."/>
            <person name="Lander E."/>
            <person name="Langley C.H."/>
            <person name="Lapoint R."/>
            <person name="Lazzaro B.P."/>
            <person name="Lee S.J."/>
            <person name="Levesque L."/>
            <person name="Li R."/>
            <person name="Lin C.F."/>
            <person name="Lin M.F."/>
            <person name="Lindblad-Toh K."/>
            <person name="Llopart A."/>
            <person name="Long M."/>
            <person name="Low L."/>
            <person name="Lozovsky E."/>
            <person name="Lu J."/>
            <person name="Luo M."/>
            <person name="Machado C.A."/>
            <person name="Makalowski W."/>
            <person name="Marzo M."/>
            <person name="Matsuda M."/>
            <person name="Matzkin L."/>
            <person name="McAllister B."/>
            <person name="McBride C.S."/>
            <person name="McKernan B."/>
            <person name="McKernan K."/>
            <person name="Mendez-Lago M."/>
            <person name="Minx P."/>
            <person name="Mollenhauer M.U."/>
            <person name="Montooth K."/>
            <person name="Mount S.M."/>
            <person name="Mu X."/>
            <person name="Myers E."/>
            <person name="Negre B."/>
            <person name="Newfeld S."/>
            <person name="Nielsen R."/>
            <person name="Noor M.A."/>
            <person name="O'Grady P."/>
            <person name="Pachter L."/>
            <person name="Papaceit M."/>
            <person name="Parisi M.J."/>
            <person name="Parisi M."/>
            <person name="Parts L."/>
            <person name="Pedersen J.S."/>
            <person name="Pesole G."/>
            <person name="Phillippy A.M."/>
            <person name="Ponting C.P."/>
            <person name="Pop M."/>
            <person name="Porcelli D."/>
            <person name="Powell J.R."/>
            <person name="Prohaska S."/>
            <person name="Pruitt K."/>
            <person name="Puig M."/>
            <person name="Quesneville H."/>
            <person name="Ram K.R."/>
            <person name="Rand D."/>
            <person name="Rasmussen M.D."/>
            <person name="Reed L.K."/>
            <person name="Reenan R."/>
            <person name="Reily A."/>
            <person name="Remington K.A."/>
            <person name="Rieger T.T."/>
            <person name="Ritchie M.G."/>
            <person name="Robin C."/>
            <person name="Rogers Y.H."/>
            <person name="Rohde C."/>
            <person name="Rozas J."/>
            <person name="Rubenfield M.J."/>
            <person name="Ruiz A."/>
            <person name="Russo S."/>
            <person name="Salzberg S.L."/>
            <person name="Sanchez-Gracia A."/>
            <person name="Saranga D.J."/>
            <person name="Sato H."/>
            <person name="Schaeffer S.W."/>
            <person name="Schatz M.C."/>
            <person name="Schlenke T."/>
            <person name="Schwartz R."/>
            <person name="Segarra C."/>
            <person name="Singh R.S."/>
            <person name="Sirot L."/>
            <person name="Sirota M."/>
            <person name="Sisneros N.B."/>
            <person name="Smith C.D."/>
            <person name="Smith T.F."/>
            <person name="Spieth J."/>
            <person name="Stage D.E."/>
            <person name="Stark A."/>
            <person name="Stephan W."/>
            <person name="Strausberg R.L."/>
            <person name="Strempel S."/>
            <person name="Sturgill D."/>
            <person name="Sutton G."/>
            <person name="Sutton G.G."/>
            <person name="Tao W."/>
            <person name="Teichmann S."/>
            <person name="Tobari Y.N."/>
            <person name="Tomimura Y."/>
            <person name="Tsolas J.M."/>
            <person name="Valente V.L."/>
            <person name="Venter E."/>
            <person name="Venter J.C."/>
            <person name="Vicario S."/>
            <person name="Vieira F.G."/>
            <person name="Vilella A.J."/>
            <person name="Villasante A."/>
            <person name="Walenz B."/>
            <person name="Wang J."/>
            <person name="Wasserman M."/>
            <person name="Watts T."/>
            <person name="Wilson D."/>
            <person name="Wilson R.K."/>
            <person name="Wing R.A."/>
            <person name="Wolfner M.F."/>
            <person name="Wong A."/>
            <person name="Wong G.K."/>
            <person name="Wu C.I."/>
            <person name="Wu G."/>
            <person name="Yamamoto D."/>
            <person name="Yang H.P."/>
            <person name="Yang S.P."/>
            <person name="Yorke J.A."/>
            <person name="Yoshida K."/>
            <person name="Zdobnov E."/>
            <person name="Zhang P."/>
            <person name="Zhang Y."/>
            <person name="Zimin A.V."/>
            <person name="Baldwin J."/>
            <person name="Abdouelleil A."/>
            <person name="Abdulkadir J."/>
            <person name="Abebe A."/>
            <person name="Abera B."/>
            <person name="Abreu J."/>
            <person name="Acer S.C."/>
            <person name="Aftuck L."/>
            <person name="Alexander A."/>
            <person name="An P."/>
            <person name="Anderson E."/>
            <person name="Anderson S."/>
            <person name="Arachi H."/>
            <person name="Azer M."/>
            <person name="Bachantsang P."/>
            <person name="Barry A."/>
            <person name="Bayul T."/>
            <person name="Berlin A."/>
            <person name="Bessette D."/>
            <person name="Bloom T."/>
            <person name="Blye J."/>
            <person name="Boguslavskiy L."/>
            <person name="Bonnet C."/>
            <person name="Boukhgalter B."/>
            <person name="Bourzgui I."/>
            <person name="Brown A."/>
            <person name="Cahill P."/>
            <person name="Channer S."/>
            <person name="Cheshatsang Y."/>
            <person name="Chuda L."/>
            <person name="Citroen M."/>
            <person name="Collymore A."/>
            <person name="Cooke P."/>
            <person name="Costello M."/>
            <person name="D'Aco K."/>
            <person name="Daza R."/>
            <person name="De Haan G."/>
            <person name="DeGray S."/>
            <person name="DeMaso C."/>
            <person name="Dhargay N."/>
            <person name="Dooley K."/>
            <person name="Dooley E."/>
            <person name="Doricent M."/>
            <person name="Dorje P."/>
            <person name="Dorjee K."/>
            <person name="Dupes A."/>
            <person name="Elong R."/>
            <person name="Falk J."/>
            <person name="Farina A."/>
            <person name="Faro S."/>
            <person name="Ferguson D."/>
            <person name="Fisher S."/>
            <person name="Foley C.D."/>
            <person name="Franke A."/>
            <person name="Friedrich D."/>
            <person name="Gadbois L."/>
            <person name="Gearin G."/>
            <person name="Gearin C.R."/>
            <person name="Giannoukos G."/>
            <person name="Goode T."/>
            <person name="Graham J."/>
            <person name="Grandbois E."/>
            <person name="Grewal S."/>
            <person name="Gyaltsen K."/>
            <person name="Hafez N."/>
            <person name="Hagos B."/>
            <person name="Hall J."/>
            <person name="Henson C."/>
            <person name="Hollinger A."/>
            <person name="Honan T."/>
            <person name="Huard M.D."/>
            <person name="Hughes L."/>
            <person name="Hurhula B."/>
            <person name="Husby M.E."/>
            <person name="Kamat A."/>
            <person name="Kanga B."/>
            <person name="Kashin S."/>
            <person name="Khazanovich D."/>
            <person name="Kisner P."/>
            <person name="Lance K."/>
            <person name="Lara M."/>
            <person name="Lee W."/>
            <person name="Lennon N."/>
            <person name="Letendre F."/>
            <person name="LeVine R."/>
            <person name="Lipovsky A."/>
            <person name="Liu X."/>
            <person name="Liu J."/>
            <person name="Liu S."/>
            <person name="Lokyitsang T."/>
            <person name="Lokyitsang Y."/>
            <person name="Lubonja R."/>
            <person name="Lui A."/>
            <person name="MacDonald P."/>
            <person name="Magnisalis V."/>
            <person name="Maru K."/>
            <person name="Matthews C."/>
            <person name="McCusker W."/>
            <person name="McDonough S."/>
            <person name="Mehta T."/>
            <person name="Meldrim J."/>
            <person name="Meneus L."/>
            <person name="Mihai O."/>
            <person name="Mihalev A."/>
            <person name="Mihova T."/>
            <person name="Mittelman R."/>
            <person name="Mlenga V."/>
            <person name="Montmayeur A."/>
            <person name="Mulrain L."/>
            <person name="Navidi A."/>
            <person name="Naylor J."/>
            <person name="Negash T."/>
            <person name="Nguyen T."/>
            <person name="Nguyen N."/>
            <person name="Nicol R."/>
            <person name="Norbu C."/>
            <person name="Norbu N."/>
            <person name="Novod N."/>
            <person name="O'Neill B."/>
            <person name="Osman S."/>
            <person name="Markiewicz E."/>
            <person name="Oyono O.L."/>
            <person name="Patti C."/>
            <person name="Phunkhang P."/>
            <person name="Pierre F."/>
            <person name="Priest M."/>
            <person name="Raghuraman S."/>
            <person name="Rege F."/>
            <person name="Reyes R."/>
            <person name="Rise C."/>
            <person name="Rogov P."/>
            <person name="Ross K."/>
            <person name="Ryan E."/>
            <person name="Settipalli S."/>
            <person name="Shea T."/>
            <person name="Sherpa N."/>
            <person name="Shi L."/>
            <person name="Shih D."/>
            <person name="Sparrow T."/>
            <person name="Spaulding J."/>
            <person name="Stalker J."/>
            <person name="Stange-Thomann N."/>
            <person name="Stavropoulos S."/>
            <person name="Stone C."/>
            <person name="Strader C."/>
            <person name="Tesfaye S."/>
            <person name="Thomson T."/>
            <person name="Thoulutsang Y."/>
            <person name="Thoulutsang D."/>
            <person name="Topham K."/>
            <person name="Topping I."/>
            <person name="Tsamla T."/>
            <person name="Vassiliev H."/>
            <person name="Vo A."/>
            <person name="Wangchuk T."/>
            <person name="Wangdi T."/>
            <person name="Weiand M."/>
            <person name="Wilkinson J."/>
            <person name="Wilson A."/>
            <person name="Yadav S."/>
            <person name="Young G."/>
            <person name="Yu Q."/>
            <person name="Zembek L."/>
            <person name="Zhong D."/>
            <person name="Zimmer A."/>
            <person name="Zwirko Z."/>
            <person name="Jaffe D.B."/>
            <person name="Alvarez P."/>
            <person name="Brockman W."/>
            <person name="Butler J."/>
            <person name="Chin C."/>
            <person name="Gnerre S."/>
            <person name="Grabherr M."/>
            <person name="Kleber M."/>
            <person name="Mauceli E."/>
            <person name="MacCallum I."/>
        </authorList>
    </citation>
    <scope>NUCLEOTIDE SEQUENCE [LARGE SCALE GENOMIC DNA]</scope>
    <source>
        <strain evidence="3">Tucson 14030-0811.24</strain>
    </source>
</reference>
<dbReference type="EMBL" id="CH963913">
    <property type="protein sequence ID" value="EDW77439.2"/>
    <property type="molecule type" value="Genomic_DNA"/>
</dbReference>
<dbReference type="STRING" id="7260.B4MZ43"/>
<evidence type="ECO:0000256" key="1">
    <source>
        <dbReference type="SAM" id="MobiDB-lite"/>
    </source>
</evidence>
<organism evidence="2 3">
    <name type="scientific">Drosophila willistoni</name>
    <name type="common">Fruit fly</name>
    <dbReference type="NCBI Taxonomy" id="7260"/>
    <lineage>
        <taxon>Eukaryota</taxon>
        <taxon>Metazoa</taxon>
        <taxon>Ecdysozoa</taxon>
        <taxon>Arthropoda</taxon>
        <taxon>Hexapoda</taxon>
        <taxon>Insecta</taxon>
        <taxon>Pterygota</taxon>
        <taxon>Neoptera</taxon>
        <taxon>Endopterygota</taxon>
        <taxon>Diptera</taxon>
        <taxon>Brachycera</taxon>
        <taxon>Muscomorpha</taxon>
        <taxon>Ephydroidea</taxon>
        <taxon>Drosophilidae</taxon>
        <taxon>Drosophila</taxon>
        <taxon>Sophophora</taxon>
    </lineage>
</organism>
<dbReference type="KEGG" id="dwi:6643545"/>
<keyword evidence="3" id="KW-1185">Reference proteome</keyword>
<evidence type="ECO:0000313" key="3">
    <source>
        <dbReference type="Proteomes" id="UP000007798"/>
    </source>
</evidence>
<dbReference type="HOGENOM" id="CLU_103487_0_0_1"/>
<gene>
    <name evidence="2" type="primary">Dwil\GK18084</name>
    <name evidence="2" type="ORF">Dwil_GK18084</name>
</gene>
<feature type="compositionally biased region" description="Polar residues" evidence="1">
    <location>
        <begin position="179"/>
        <end position="191"/>
    </location>
</feature>
<dbReference type="Proteomes" id="UP000007798">
    <property type="component" value="Unassembled WGS sequence"/>
</dbReference>
<feature type="region of interest" description="Disordered" evidence="1">
    <location>
        <begin position="156"/>
        <end position="203"/>
    </location>
</feature>
<sequence length="253" mass="28660">MANDSPTLRQLAYLDELKMRLDNLRDRQMDFIAQTAKILESMSSSGLVDNPEIDVPAAAVVVAAAAVASPTAPKDTNCVKKDESTNGCKIKDLVQRFEDLRKTSEQFTDLPVPQELVGVDVRRLLTGYEKLIEDGNVLQQSWYLLKKSTESCARHTRKEELPSTSEISLSPDLQIYPHGQNSEKSISNNAKTKSRKKISKNSDDLTNWSYSKQKYGRTDHARWGPLLQLLMRLNPLHRCQRVKSRSARQKKFV</sequence>